<comment type="similarity">
    <text evidence="1">Belongs to the bacterial solute-binding protein 8 family.</text>
</comment>
<evidence type="ECO:0000313" key="5">
    <source>
        <dbReference type="EMBL" id="MBA4542794.1"/>
    </source>
</evidence>
<dbReference type="CDD" id="cd01143">
    <property type="entry name" value="YvrC"/>
    <property type="match status" value="1"/>
</dbReference>
<protein>
    <submittedName>
        <fullName evidence="5">ABC transporter substrate-binding protein</fullName>
    </submittedName>
</protein>
<dbReference type="OrthoDB" id="9816357at2"/>
<dbReference type="InterPro" id="IPR054828">
    <property type="entry name" value="Vit_B12_bind_prot"/>
</dbReference>
<dbReference type="PROSITE" id="PS51257">
    <property type="entry name" value="PROKAR_LIPOPROTEIN"/>
    <property type="match status" value="1"/>
</dbReference>
<organism evidence="5 6">
    <name type="scientific">Thermoactinomyces daqus</name>
    <dbReference type="NCBI Taxonomy" id="1329516"/>
    <lineage>
        <taxon>Bacteria</taxon>
        <taxon>Bacillati</taxon>
        <taxon>Bacillota</taxon>
        <taxon>Bacilli</taxon>
        <taxon>Bacillales</taxon>
        <taxon>Thermoactinomycetaceae</taxon>
        <taxon>Thermoactinomyces</taxon>
    </lineage>
</organism>
<feature type="chain" id="PRO_5031461248" evidence="3">
    <location>
        <begin position="27"/>
        <end position="313"/>
    </location>
</feature>
<dbReference type="PANTHER" id="PTHR30535:SF34">
    <property type="entry name" value="MOLYBDATE-BINDING PROTEIN MOLA"/>
    <property type="match status" value="1"/>
</dbReference>
<evidence type="ECO:0000256" key="1">
    <source>
        <dbReference type="ARBA" id="ARBA00008814"/>
    </source>
</evidence>
<proteinExistence type="inferred from homology"/>
<dbReference type="Gene3D" id="3.40.50.1980">
    <property type="entry name" value="Nitrogenase molybdenum iron protein domain"/>
    <property type="match status" value="2"/>
</dbReference>
<evidence type="ECO:0000259" key="4">
    <source>
        <dbReference type="PROSITE" id="PS50983"/>
    </source>
</evidence>
<feature type="domain" description="Fe/B12 periplasmic-binding" evidence="4">
    <location>
        <begin position="62"/>
        <end position="307"/>
    </location>
</feature>
<dbReference type="Proteomes" id="UP000530514">
    <property type="component" value="Unassembled WGS sequence"/>
</dbReference>
<keyword evidence="6" id="KW-1185">Reference proteome</keyword>
<dbReference type="InterPro" id="IPR050902">
    <property type="entry name" value="ABC_Transporter_SBP"/>
</dbReference>
<dbReference type="EMBL" id="JACEIP010000009">
    <property type="protein sequence ID" value="MBA4542794.1"/>
    <property type="molecule type" value="Genomic_DNA"/>
</dbReference>
<dbReference type="PANTHER" id="PTHR30535">
    <property type="entry name" value="VITAMIN B12-BINDING PROTEIN"/>
    <property type="match status" value="1"/>
</dbReference>
<sequence>MRKLNRVMVLCLSFVLLFTLAGCAGANNPAGQTTPKASGTSYPVQVKDMAGEVTTIKKEPKRIVSLIPSNTEIAFALHLDKEVVGVTANDDYPAQVKKLPKVGDFTINVEQVVALKPDLVLANTANDKQTIERLRKLGIPVLVLGANSIQDVYRSINVTAEATNHLPEAKQLIDGMEKERKEIADKIAGVPKDKRMKVWIELDPNLFTTGGDTFMNELVTAAGGQNVAGGLKGWPKVSPEQVVKWNPDVIITFHGGEKEILSRPGWSSISAVKNHRVHALDPDLTNRPGPRIFQGVKQIASLLYPELFGGKSK</sequence>
<name>A0A7W1XA07_9BACL</name>
<dbReference type="GO" id="GO:0071281">
    <property type="term" value="P:cellular response to iron ion"/>
    <property type="evidence" value="ECO:0007669"/>
    <property type="project" value="TreeGrafter"/>
</dbReference>
<evidence type="ECO:0000256" key="3">
    <source>
        <dbReference type="SAM" id="SignalP"/>
    </source>
</evidence>
<evidence type="ECO:0000256" key="2">
    <source>
        <dbReference type="ARBA" id="ARBA00022729"/>
    </source>
</evidence>
<dbReference type="PROSITE" id="PS50983">
    <property type="entry name" value="FE_B12_PBP"/>
    <property type="match status" value="1"/>
</dbReference>
<comment type="caution">
    <text evidence="5">The sequence shown here is derived from an EMBL/GenBank/DDBJ whole genome shotgun (WGS) entry which is preliminary data.</text>
</comment>
<accession>A0A7W1XA07</accession>
<dbReference type="InterPro" id="IPR002491">
    <property type="entry name" value="ABC_transptr_periplasmic_BD"/>
</dbReference>
<gene>
    <name evidence="5" type="ORF">H1164_07750</name>
</gene>
<dbReference type="Pfam" id="PF01497">
    <property type="entry name" value="Peripla_BP_2"/>
    <property type="match status" value="1"/>
</dbReference>
<dbReference type="NCBIfam" id="NF038402">
    <property type="entry name" value="TroA_like"/>
    <property type="match status" value="1"/>
</dbReference>
<evidence type="ECO:0000313" key="6">
    <source>
        <dbReference type="Proteomes" id="UP000530514"/>
    </source>
</evidence>
<reference evidence="5 6" key="1">
    <citation type="submission" date="2020-07" db="EMBL/GenBank/DDBJ databases">
        <authorList>
            <person name="Feng H."/>
        </authorList>
    </citation>
    <scope>NUCLEOTIDE SEQUENCE [LARGE SCALE GENOMIC DNA]</scope>
    <source>
        <strain evidence="6">s-11</strain>
    </source>
</reference>
<dbReference type="SUPFAM" id="SSF53807">
    <property type="entry name" value="Helical backbone' metal receptor"/>
    <property type="match status" value="1"/>
</dbReference>
<feature type="signal peptide" evidence="3">
    <location>
        <begin position="1"/>
        <end position="26"/>
    </location>
</feature>
<keyword evidence="2 3" id="KW-0732">Signal</keyword>
<dbReference type="RefSeq" id="WP_033100105.1">
    <property type="nucleotide sequence ID" value="NZ_JACEIP010000009.1"/>
</dbReference>
<dbReference type="AlphaFoldDB" id="A0A7W1XA07"/>